<sequence>MKYLLVLSACLLSSIPSFAHPGSSESHPALRTWNLYDGNYHLHASFVVARSGEVQLRAEDGSTFWIPERFLSSEDKKWVEQKLTAIKELNTFVSVEDSKIAPVLAKYFEPFKETVKVRWDEKWLYVESNGLPDHLMMKGIKNWQQQVPLPQPYSGKNAWQIPLKPELAEKPISAKNNLFRGAIALAINGVPIFNALNNRGEDSFAIGELDEWGGHCGRADDYHYHAAPIHLEKKAGKGNPIAVALDGFAIYGFTEADGSPAGKLDEFNGKIGKDGVYRYHATKTYPYINGGMRGVVEVRGGQVDPQPRAFPMRPAGEPLRGASITNFSAPSENSFKLTYEVRRSTRTIEYSWTKDGTAKFIYDDGDGNKKTETYLRREGKDKKDGPPPKKN</sequence>
<dbReference type="InterPro" id="IPR025924">
    <property type="entry name" value="YHYH_dom"/>
</dbReference>
<feature type="signal peptide" evidence="2">
    <location>
        <begin position="1"/>
        <end position="19"/>
    </location>
</feature>
<dbReference type="EMBL" id="CP074694">
    <property type="protein sequence ID" value="QVL34534.1"/>
    <property type="molecule type" value="Genomic_DNA"/>
</dbReference>
<dbReference type="GO" id="GO:0043130">
    <property type="term" value="F:ubiquitin binding"/>
    <property type="evidence" value="ECO:0007669"/>
    <property type="project" value="InterPro"/>
</dbReference>
<feature type="compositionally biased region" description="Basic and acidic residues" evidence="1">
    <location>
        <begin position="366"/>
        <end position="391"/>
    </location>
</feature>
<dbReference type="KEGG" id="tsph:KIH39_11685"/>
<dbReference type="InterPro" id="IPR007131">
    <property type="entry name" value="SHD1"/>
</dbReference>
<evidence type="ECO:0000259" key="3">
    <source>
        <dbReference type="Pfam" id="PF03983"/>
    </source>
</evidence>
<evidence type="ECO:0000313" key="6">
    <source>
        <dbReference type="Proteomes" id="UP000676194"/>
    </source>
</evidence>
<keyword evidence="2" id="KW-0732">Signal</keyword>
<dbReference type="GO" id="GO:0008092">
    <property type="term" value="F:cytoskeletal protein binding"/>
    <property type="evidence" value="ECO:0007669"/>
    <property type="project" value="InterPro"/>
</dbReference>
<proteinExistence type="predicted"/>
<dbReference type="PANTHER" id="PTHR30289:SF8">
    <property type="entry name" value="YHYH DOMAIN-CONTAINING PROTEIN"/>
    <property type="match status" value="1"/>
</dbReference>
<dbReference type="Proteomes" id="UP000676194">
    <property type="component" value="Chromosome"/>
</dbReference>
<evidence type="ECO:0000313" key="5">
    <source>
        <dbReference type="EMBL" id="QVL34534.1"/>
    </source>
</evidence>
<evidence type="ECO:0000256" key="1">
    <source>
        <dbReference type="SAM" id="MobiDB-lite"/>
    </source>
</evidence>
<protein>
    <submittedName>
        <fullName evidence="5">YHYH protein</fullName>
    </submittedName>
</protein>
<dbReference type="GO" id="GO:0042802">
    <property type="term" value="F:identical protein binding"/>
    <property type="evidence" value="ECO:0007669"/>
    <property type="project" value="InterPro"/>
</dbReference>
<feature type="chain" id="PRO_5034500037" evidence="2">
    <location>
        <begin position="20"/>
        <end position="391"/>
    </location>
</feature>
<feature type="domain" description="YHYH" evidence="4">
    <location>
        <begin position="159"/>
        <end position="253"/>
    </location>
</feature>
<dbReference type="Gene3D" id="2.30.30.700">
    <property type="entry name" value="SLA1 homology domain 1"/>
    <property type="match status" value="1"/>
</dbReference>
<dbReference type="Pfam" id="PF03983">
    <property type="entry name" value="SHD1"/>
    <property type="match status" value="1"/>
</dbReference>
<evidence type="ECO:0000256" key="2">
    <source>
        <dbReference type="SAM" id="SignalP"/>
    </source>
</evidence>
<dbReference type="AlphaFoldDB" id="A0A8E6EV59"/>
<dbReference type="RefSeq" id="WP_213499613.1">
    <property type="nucleotide sequence ID" value="NZ_CP074694.1"/>
</dbReference>
<evidence type="ECO:0000259" key="4">
    <source>
        <dbReference type="Pfam" id="PF14240"/>
    </source>
</evidence>
<gene>
    <name evidence="5" type="ORF">KIH39_11685</name>
</gene>
<dbReference type="PANTHER" id="PTHR30289">
    <property type="entry name" value="UNCHARACTERIZED PROTEIN YBCL-RELATED"/>
    <property type="match status" value="1"/>
</dbReference>
<organism evidence="5 6">
    <name type="scientific">Telmatocola sphagniphila</name>
    <dbReference type="NCBI Taxonomy" id="1123043"/>
    <lineage>
        <taxon>Bacteria</taxon>
        <taxon>Pseudomonadati</taxon>
        <taxon>Planctomycetota</taxon>
        <taxon>Planctomycetia</taxon>
        <taxon>Gemmatales</taxon>
        <taxon>Gemmataceae</taxon>
    </lineage>
</organism>
<reference evidence="5" key="1">
    <citation type="submission" date="2021-05" db="EMBL/GenBank/DDBJ databases">
        <title>Complete genome sequence of the cellulolytic planctomycete Telmatocola sphagniphila SP2T and characterization of the first cellulase from planctomycetes.</title>
        <authorList>
            <person name="Rakitin A.L."/>
            <person name="Beletsky A.V."/>
            <person name="Naumoff D.G."/>
            <person name="Kulichevskaya I.S."/>
            <person name="Mardanov A.V."/>
            <person name="Ravin N.V."/>
            <person name="Dedysh S.N."/>
        </authorList>
    </citation>
    <scope>NUCLEOTIDE SEQUENCE</scope>
    <source>
        <strain evidence="5">SP2T</strain>
    </source>
</reference>
<name>A0A8E6EV59_9BACT</name>
<feature type="domain" description="SLA1 homology" evidence="3">
    <location>
        <begin position="29"/>
        <end position="82"/>
    </location>
</feature>
<dbReference type="Pfam" id="PF14240">
    <property type="entry name" value="YHYH"/>
    <property type="match status" value="1"/>
</dbReference>
<keyword evidence="6" id="KW-1185">Reference proteome</keyword>
<dbReference type="GO" id="GO:0030674">
    <property type="term" value="F:protein-macromolecule adaptor activity"/>
    <property type="evidence" value="ECO:0007669"/>
    <property type="project" value="InterPro"/>
</dbReference>
<feature type="region of interest" description="Disordered" evidence="1">
    <location>
        <begin position="361"/>
        <end position="391"/>
    </location>
</feature>
<accession>A0A8E6EV59</accession>